<comment type="similarity">
    <text evidence="2 7 10">Belongs to the citrate synthase family.</text>
</comment>
<evidence type="ECO:0000256" key="3">
    <source>
        <dbReference type="ARBA" id="ARBA00022532"/>
    </source>
</evidence>
<dbReference type="GO" id="GO:0005737">
    <property type="term" value="C:cytoplasm"/>
    <property type="evidence" value="ECO:0007669"/>
    <property type="project" value="InterPro"/>
</dbReference>
<evidence type="ECO:0000313" key="12">
    <source>
        <dbReference type="Proteomes" id="UP000295294"/>
    </source>
</evidence>
<evidence type="ECO:0000313" key="11">
    <source>
        <dbReference type="EMBL" id="QBY53809.1"/>
    </source>
</evidence>
<dbReference type="GO" id="GO:0036440">
    <property type="term" value="F:citrate synthase activity"/>
    <property type="evidence" value="ECO:0007669"/>
    <property type="project" value="UniProtKB-EC"/>
</dbReference>
<protein>
    <recommendedName>
        <fullName evidence="6 7">Citrate synthase</fullName>
    </recommendedName>
</protein>
<evidence type="ECO:0000256" key="7">
    <source>
        <dbReference type="PIRNR" id="PIRNR001369"/>
    </source>
</evidence>
<reference evidence="11 12" key="1">
    <citation type="submission" date="2019-03" db="EMBL/GenBank/DDBJ databases">
        <title>Efficiently degradation of phenoxyalkanoic acid herbicides by Cupriavidus oxalaticus strain X32.</title>
        <authorList>
            <person name="Sheng X."/>
        </authorList>
    </citation>
    <scope>NUCLEOTIDE SEQUENCE [LARGE SCALE GENOMIC DNA]</scope>
    <source>
        <strain evidence="11 12">X32</strain>
    </source>
</reference>
<keyword evidence="11" id="KW-0012">Acyltransferase</keyword>
<dbReference type="Gene3D" id="1.10.230.10">
    <property type="entry name" value="Cytochrome P450-Terp, domain 2"/>
    <property type="match status" value="1"/>
</dbReference>
<dbReference type="UniPathway" id="UPA00223">
    <property type="reaction ID" value="UER00717"/>
</dbReference>
<keyword evidence="3 9" id="KW-0816">Tricarboxylic acid cycle</keyword>
<dbReference type="Gene3D" id="2.20.28.60">
    <property type="match status" value="1"/>
</dbReference>
<dbReference type="InterPro" id="IPR019810">
    <property type="entry name" value="Citrate_synthase_AS"/>
</dbReference>
<dbReference type="InterPro" id="IPR016143">
    <property type="entry name" value="Citrate_synth-like_sm_a-sub"/>
</dbReference>
<dbReference type="InterPro" id="IPR002020">
    <property type="entry name" value="Citrate_synthase"/>
</dbReference>
<dbReference type="KEGG" id="cox:E0W60_22465"/>
<comment type="pathway">
    <text evidence="1 9">Carbohydrate metabolism; tricarboxylic acid cycle; isocitrate from oxaloacetate: step 1/2.</text>
</comment>
<name>A0A4P7LH69_9BURK</name>
<feature type="active site" evidence="8">
    <location>
        <position position="368"/>
    </location>
</feature>
<evidence type="ECO:0000256" key="4">
    <source>
        <dbReference type="ARBA" id="ARBA00022679"/>
    </source>
</evidence>
<dbReference type="NCBIfam" id="NF004126">
    <property type="entry name" value="PRK05614.1"/>
    <property type="match status" value="1"/>
</dbReference>
<accession>A0A4P7LH69</accession>
<dbReference type="AlphaFoldDB" id="A0A4P7LH69"/>
<proteinExistence type="inferred from homology"/>
<dbReference type="PRINTS" id="PR00143">
    <property type="entry name" value="CITRTSNTHASE"/>
</dbReference>
<dbReference type="STRING" id="1349762.GCA_001592245_01887"/>
<dbReference type="Proteomes" id="UP000295294">
    <property type="component" value="Chromosome 2"/>
</dbReference>
<keyword evidence="4 7" id="KW-0808">Transferase</keyword>
<dbReference type="OrthoDB" id="9800864at2"/>
<dbReference type="PANTHER" id="PTHR42871">
    <property type="entry name" value="CITRATE SYNTHASE"/>
    <property type="match status" value="1"/>
</dbReference>
<feature type="active site" evidence="8">
    <location>
        <position position="310"/>
    </location>
</feature>
<dbReference type="Gene3D" id="1.10.580.10">
    <property type="entry name" value="Citrate Synthase, domain 1"/>
    <property type="match status" value="1"/>
</dbReference>
<dbReference type="FunFam" id="1.10.230.10:FF:000002">
    <property type="entry name" value="Citrate synthase"/>
    <property type="match status" value="1"/>
</dbReference>
<evidence type="ECO:0000256" key="6">
    <source>
        <dbReference type="NCBIfam" id="TIGR01798"/>
    </source>
</evidence>
<evidence type="ECO:0000256" key="5">
    <source>
        <dbReference type="ARBA" id="ARBA00049288"/>
    </source>
</evidence>
<evidence type="ECO:0000256" key="10">
    <source>
        <dbReference type="RuleBase" id="RU003406"/>
    </source>
</evidence>
<dbReference type="PIRSF" id="PIRSF001369">
    <property type="entry name" value="Citrate_synth"/>
    <property type="match status" value="1"/>
</dbReference>
<organism evidence="11 12">
    <name type="scientific">Cupriavidus oxalaticus</name>
    <dbReference type="NCBI Taxonomy" id="96344"/>
    <lineage>
        <taxon>Bacteria</taxon>
        <taxon>Pseudomonadati</taxon>
        <taxon>Pseudomonadota</taxon>
        <taxon>Betaproteobacteria</taxon>
        <taxon>Burkholderiales</taxon>
        <taxon>Burkholderiaceae</taxon>
        <taxon>Cupriavidus</taxon>
    </lineage>
</organism>
<evidence type="ECO:0000256" key="2">
    <source>
        <dbReference type="ARBA" id="ARBA00010566"/>
    </source>
</evidence>
<dbReference type="GO" id="GO:0006099">
    <property type="term" value="P:tricarboxylic acid cycle"/>
    <property type="evidence" value="ECO:0007669"/>
    <property type="project" value="UniProtKB-UniRule"/>
</dbReference>
<dbReference type="RefSeq" id="WP_133098523.1">
    <property type="nucleotide sequence ID" value="NZ_CP038635.1"/>
</dbReference>
<evidence type="ECO:0000256" key="9">
    <source>
        <dbReference type="RuleBase" id="RU003370"/>
    </source>
</evidence>
<dbReference type="PROSITE" id="PS00480">
    <property type="entry name" value="CITRATE_SYNTHASE"/>
    <property type="match status" value="1"/>
</dbReference>
<dbReference type="PANTHER" id="PTHR42871:SF1">
    <property type="entry name" value="CITRATE SYNTHASE"/>
    <property type="match status" value="1"/>
</dbReference>
<dbReference type="SUPFAM" id="SSF48256">
    <property type="entry name" value="Citrate synthase"/>
    <property type="match status" value="1"/>
</dbReference>
<sequence length="433" mass="48442">MTPSDVKATLSFSDGSPSVELPIYTGTVGPDVIDIRKLYGQTGKFTYDPGFMSTASCNSKITYIDGDKGELLYRGYPIEQLAQKCDHLETSYLLLKGELPNAKQKEEFVGHVMNHTMVHEQLQFFMRGFRRDAHPMAVLTGLVGAMSAFYHDAMDIDDPHQREISAIRLIAKMPTMVAMAYKYNIGQPYIYPQNDLSYSGNFLRMLFATPCAPYTVNPVLERALDRIFILHADHEQNASTSTVRLAGSSGTNPFAAIAAGVACLWGPAHGGANEAALKMLEEIGSVDNIPEFIKQVKDKNSGVRLMGFGHRVYKNYDPRAKLMRETCHEVLNELGLHNDPLFKLAMELEKIALEDEYFVSRKLYPNVDFYSGIVQRALGIPTSLFTCIFALARTPGWISQWEEMITDPEYKIGRPRQLFVGAATRDVPDVSKR</sequence>
<comment type="catalytic activity">
    <reaction evidence="5 9">
        <text>oxaloacetate + acetyl-CoA + H2O = citrate + CoA + H(+)</text>
        <dbReference type="Rhea" id="RHEA:16845"/>
        <dbReference type="ChEBI" id="CHEBI:15377"/>
        <dbReference type="ChEBI" id="CHEBI:15378"/>
        <dbReference type="ChEBI" id="CHEBI:16452"/>
        <dbReference type="ChEBI" id="CHEBI:16947"/>
        <dbReference type="ChEBI" id="CHEBI:57287"/>
        <dbReference type="ChEBI" id="CHEBI:57288"/>
        <dbReference type="EC" id="2.3.3.16"/>
    </reaction>
</comment>
<dbReference type="InterPro" id="IPR010953">
    <property type="entry name" value="Citrate_synthase_typ-I"/>
</dbReference>
<dbReference type="NCBIfam" id="TIGR01798">
    <property type="entry name" value="cit_synth_I"/>
    <property type="match status" value="1"/>
</dbReference>
<dbReference type="InterPro" id="IPR016142">
    <property type="entry name" value="Citrate_synth-like_lrg_a-sub"/>
</dbReference>
<dbReference type="InterPro" id="IPR024176">
    <property type="entry name" value="Citrate_synthase_bac-typ"/>
</dbReference>
<dbReference type="InterPro" id="IPR036969">
    <property type="entry name" value="Citrate_synthase_sf"/>
</dbReference>
<dbReference type="CDD" id="cd06114">
    <property type="entry name" value="EcCS_like"/>
    <property type="match status" value="1"/>
</dbReference>
<gene>
    <name evidence="11" type="primary">gltA</name>
    <name evidence="11" type="ORF">E0W60_22465</name>
</gene>
<evidence type="ECO:0000256" key="1">
    <source>
        <dbReference type="ARBA" id="ARBA00004751"/>
    </source>
</evidence>
<evidence type="ECO:0000256" key="8">
    <source>
        <dbReference type="PIRSR" id="PIRSR001369-1"/>
    </source>
</evidence>
<dbReference type="EMBL" id="CP038635">
    <property type="protein sequence ID" value="QBY53809.1"/>
    <property type="molecule type" value="Genomic_DNA"/>
</dbReference>
<dbReference type="Pfam" id="PF00285">
    <property type="entry name" value="Citrate_synt"/>
    <property type="match status" value="1"/>
</dbReference>